<dbReference type="SUPFAM" id="SSF53335">
    <property type="entry name" value="S-adenosyl-L-methionine-dependent methyltransferases"/>
    <property type="match status" value="1"/>
</dbReference>
<proteinExistence type="predicted"/>
<dbReference type="CDD" id="cd02440">
    <property type="entry name" value="AdoMet_MTases"/>
    <property type="match status" value="1"/>
</dbReference>
<feature type="domain" description="Methyltransferase" evidence="2">
    <location>
        <begin position="67"/>
        <end position="157"/>
    </location>
</feature>
<evidence type="ECO:0000313" key="3">
    <source>
        <dbReference type="EMBL" id="HFB54796.1"/>
    </source>
</evidence>
<dbReference type="Gene3D" id="3.40.50.150">
    <property type="entry name" value="Vaccinia Virus protein VP39"/>
    <property type="match status" value="1"/>
</dbReference>
<dbReference type="GO" id="GO:0032259">
    <property type="term" value="P:methylation"/>
    <property type="evidence" value="ECO:0007669"/>
    <property type="project" value="UniProtKB-KW"/>
</dbReference>
<comment type="caution">
    <text evidence="3">The sequence shown here is derived from an EMBL/GenBank/DDBJ whole genome shotgun (WGS) entry which is preliminary data.</text>
</comment>
<dbReference type="InterPro" id="IPR029063">
    <property type="entry name" value="SAM-dependent_MTases_sf"/>
</dbReference>
<dbReference type="Proteomes" id="UP000886042">
    <property type="component" value="Unassembled WGS sequence"/>
</dbReference>
<dbReference type="InterPro" id="IPR041698">
    <property type="entry name" value="Methyltransf_25"/>
</dbReference>
<keyword evidence="3" id="KW-0489">Methyltransferase</keyword>
<evidence type="ECO:0000256" key="1">
    <source>
        <dbReference type="ARBA" id="ARBA00022679"/>
    </source>
</evidence>
<dbReference type="PANTHER" id="PTHR43861">
    <property type="entry name" value="TRANS-ACONITATE 2-METHYLTRANSFERASE-RELATED"/>
    <property type="match status" value="1"/>
</dbReference>
<protein>
    <submittedName>
        <fullName evidence="3">Class I SAM-dependent methyltransferase</fullName>
    </submittedName>
</protein>
<name>A0A7C3GC01_9PROT</name>
<sequence length="228" mass="25368">MASLYASDTSQCTGRYERKSMSQKITSVYKLVTIPFFYELIQNSLGRKKTLRYLAQGPLKTKPGDRVLDVGCGPATIRPFLGDVDYLGMDLNAPHIEKATADYGHMGTFVCGNAVTDIEAAKGPFDLIICLGLLHHLNDEEARTLLSALSGRLSKTGRLVTNDPVYIPHQNFIAKKLNDLDSGQNIRTPDGYKALFVDEWMERETRILSGKLNIPYNHCCNIVQRKAA</sequence>
<evidence type="ECO:0000259" key="2">
    <source>
        <dbReference type="Pfam" id="PF13649"/>
    </source>
</evidence>
<dbReference type="GO" id="GO:0008168">
    <property type="term" value="F:methyltransferase activity"/>
    <property type="evidence" value="ECO:0007669"/>
    <property type="project" value="UniProtKB-KW"/>
</dbReference>
<gene>
    <name evidence="3" type="ORF">ENJ46_02640</name>
</gene>
<organism evidence="3">
    <name type="scientific">Hellea balneolensis</name>
    <dbReference type="NCBI Taxonomy" id="287478"/>
    <lineage>
        <taxon>Bacteria</taxon>
        <taxon>Pseudomonadati</taxon>
        <taxon>Pseudomonadota</taxon>
        <taxon>Alphaproteobacteria</taxon>
        <taxon>Maricaulales</taxon>
        <taxon>Robiginitomaculaceae</taxon>
        <taxon>Hellea</taxon>
    </lineage>
</organism>
<dbReference type="Pfam" id="PF13649">
    <property type="entry name" value="Methyltransf_25"/>
    <property type="match status" value="1"/>
</dbReference>
<reference evidence="3" key="1">
    <citation type="journal article" date="2020" name="mSystems">
        <title>Genome- and Community-Level Interaction Insights into Carbon Utilization and Element Cycling Functions of Hydrothermarchaeota in Hydrothermal Sediment.</title>
        <authorList>
            <person name="Zhou Z."/>
            <person name="Liu Y."/>
            <person name="Xu W."/>
            <person name="Pan J."/>
            <person name="Luo Z.H."/>
            <person name="Li M."/>
        </authorList>
    </citation>
    <scope>NUCLEOTIDE SEQUENCE [LARGE SCALE GENOMIC DNA]</scope>
    <source>
        <strain evidence="3">HyVt-489</strain>
    </source>
</reference>
<dbReference type="AlphaFoldDB" id="A0A7C3GC01"/>
<accession>A0A7C3GC01</accession>
<keyword evidence="1" id="KW-0808">Transferase</keyword>
<dbReference type="EMBL" id="DRMN01000175">
    <property type="protein sequence ID" value="HFB54796.1"/>
    <property type="molecule type" value="Genomic_DNA"/>
</dbReference>